<accession>A0A1F7Z4U7</accession>
<dbReference type="EMBL" id="MGGR01000004">
    <property type="protein sequence ID" value="OGM34656.1"/>
    <property type="molecule type" value="Genomic_DNA"/>
</dbReference>
<organism evidence="1 2">
    <name type="scientific">Candidatus Woesebacteria bacterium RIFCSPHIGHO2_02_FULL_39_13</name>
    <dbReference type="NCBI Taxonomy" id="1802505"/>
    <lineage>
        <taxon>Bacteria</taxon>
        <taxon>Candidatus Woeseibacteriota</taxon>
    </lineage>
</organism>
<comment type="caution">
    <text evidence="1">The sequence shown here is derived from an EMBL/GenBank/DDBJ whole genome shotgun (WGS) entry which is preliminary data.</text>
</comment>
<evidence type="ECO:0000313" key="1">
    <source>
        <dbReference type="EMBL" id="OGM34656.1"/>
    </source>
</evidence>
<evidence type="ECO:0000313" key="2">
    <source>
        <dbReference type="Proteomes" id="UP000177169"/>
    </source>
</evidence>
<sequence length="68" mass="7591">MSTLKVPAYLCFEIKEIAKERKEEPIAVVRQAISLFRTVSLALQEGKKAVIVDTVVPIGDIPERIIIL</sequence>
<dbReference type="Proteomes" id="UP000177169">
    <property type="component" value="Unassembled WGS sequence"/>
</dbReference>
<reference evidence="1 2" key="1">
    <citation type="journal article" date="2016" name="Nat. Commun.">
        <title>Thousands of microbial genomes shed light on interconnected biogeochemical processes in an aquifer system.</title>
        <authorList>
            <person name="Anantharaman K."/>
            <person name="Brown C.T."/>
            <person name="Hug L.A."/>
            <person name="Sharon I."/>
            <person name="Castelle C.J."/>
            <person name="Probst A.J."/>
            <person name="Thomas B.C."/>
            <person name="Singh A."/>
            <person name="Wilkins M.J."/>
            <person name="Karaoz U."/>
            <person name="Brodie E.L."/>
            <person name="Williams K.H."/>
            <person name="Hubbard S.S."/>
            <person name="Banfield J.F."/>
        </authorList>
    </citation>
    <scope>NUCLEOTIDE SEQUENCE [LARGE SCALE GENOMIC DNA]</scope>
</reference>
<gene>
    <name evidence="1" type="ORF">A3D01_06470</name>
</gene>
<dbReference type="AlphaFoldDB" id="A0A1F7Z4U7"/>
<protein>
    <submittedName>
        <fullName evidence="1">Uncharacterized protein</fullName>
    </submittedName>
</protein>
<name>A0A1F7Z4U7_9BACT</name>
<proteinExistence type="predicted"/>